<proteinExistence type="inferred from homology"/>
<dbReference type="Proteomes" id="UP000243459">
    <property type="component" value="Chromosome 7"/>
</dbReference>
<dbReference type="PRINTS" id="PR02064">
    <property type="entry name" value="DONSON"/>
</dbReference>
<sequence length="637" mass="69917">MAKAAVVESASTRNFPFGRVQSDVKMKRKTPSELRGEQLKRRNGELQADVQLAPLLASDRINLGPTTCPQKLESKIPKYISTRVNELYPVKKSSERCRMLYGKETAKDPCTVSKISHDVIDSSVTSIIPPRDESSLPCDKANILNDVGRPDSSAKESGEHGFRKIEKCSLSALRNVVEIHLGNEKSSDSAKVDMQTALKGLVARDIPGSSSSWADSSLKHGDLLSVSSRSFCSEFQIPGCKTPLDFTLKTTLRLVSSSSVKWCHRISAGPASVPHIHFNKEQNFGCTSGPNMSADTMYTKALTTWIYPQSSLPSSIISVMALSSVKGEKDFLSKRQQDWEDSFQNLYYMLRRNMCNIFYVYTTQFVVLFIGGNFLGKKHSCNAYLSQSTRGLRSLLKKHDIHFSMPLCCVEVEQAAADDLVELSEIEKRNLGQTIQMDSMNDVDNNPQSLLAFTGNEIVHGLYDFLLNYRFFLNSLTGVDVPVLYAPVPFQNASLSVPEVRCREMRRADAVLPCSSGSYAEGSEVTIGSGSAVCYSIEIKDTIIPPWTVSGICAAMRSDGRSFESSFTTEPSSIGLNVALESLCQGHDPSTDSSNSLPKDGDALGVPEAIPSPQLRSSSLRSLKYSNGSYVAYVTPV</sequence>
<evidence type="ECO:0000313" key="6">
    <source>
        <dbReference type="EMBL" id="ONK65092.1"/>
    </source>
</evidence>
<keyword evidence="3" id="KW-0539">Nucleus</keyword>
<dbReference type="PANTHER" id="PTHR12972:SF0">
    <property type="entry name" value="PROTEIN DOWNSTREAM NEIGHBOR OF SON"/>
    <property type="match status" value="1"/>
</dbReference>
<keyword evidence="7" id="KW-1185">Reference proteome</keyword>
<dbReference type="Gramene" id="ONK65092">
    <property type="protein sequence ID" value="ONK65092"/>
    <property type="gene ID" value="A4U43_C07F33520"/>
</dbReference>
<evidence type="ECO:0008006" key="8">
    <source>
        <dbReference type="Google" id="ProtNLM"/>
    </source>
</evidence>
<dbReference type="InterPro" id="IPR024861">
    <property type="entry name" value="Donson"/>
</dbReference>
<evidence type="ECO:0000256" key="2">
    <source>
        <dbReference type="ARBA" id="ARBA00022473"/>
    </source>
</evidence>
<feature type="region of interest" description="Disordered" evidence="5">
    <location>
        <begin position="586"/>
        <end position="612"/>
    </location>
</feature>
<organism evidence="6 7">
    <name type="scientific">Asparagus officinalis</name>
    <name type="common">Garden asparagus</name>
    <dbReference type="NCBI Taxonomy" id="4686"/>
    <lineage>
        <taxon>Eukaryota</taxon>
        <taxon>Viridiplantae</taxon>
        <taxon>Streptophyta</taxon>
        <taxon>Embryophyta</taxon>
        <taxon>Tracheophyta</taxon>
        <taxon>Spermatophyta</taxon>
        <taxon>Magnoliopsida</taxon>
        <taxon>Liliopsida</taxon>
        <taxon>Asparagales</taxon>
        <taxon>Asparagaceae</taxon>
        <taxon>Asparagoideae</taxon>
        <taxon>Asparagus</taxon>
    </lineage>
</organism>
<dbReference type="EMBL" id="CM007387">
    <property type="protein sequence ID" value="ONK65092.1"/>
    <property type="molecule type" value="Genomic_DNA"/>
</dbReference>
<keyword evidence="2" id="KW-0217">Developmental protein</keyword>
<dbReference type="OMA" id="YSMPLCH"/>
<gene>
    <name evidence="6" type="ORF">A4U43_C07F33520</name>
</gene>
<reference evidence="7" key="1">
    <citation type="journal article" date="2017" name="Nat. Commun.">
        <title>The asparagus genome sheds light on the origin and evolution of a young Y chromosome.</title>
        <authorList>
            <person name="Harkess A."/>
            <person name="Zhou J."/>
            <person name="Xu C."/>
            <person name="Bowers J.E."/>
            <person name="Van der Hulst R."/>
            <person name="Ayyampalayam S."/>
            <person name="Mercati F."/>
            <person name="Riccardi P."/>
            <person name="McKain M.R."/>
            <person name="Kakrana A."/>
            <person name="Tang H."/>
            <person name="Ray J."/>
            <person name="Groenendijk J."/>
            <person name="Arikit S."/>
            <person name="Mathioni S.M."/>
            <person name="Nakano M."/>
            <person name="Shan H."/>
            <person name="Telgmann-Rauber A."/>
            <person name="Kanno A."/>
            <person name="Yue Z."/>
            <person name="Chen H."/>
            <person name="Li W."/>
            <person name="Chen Y."/>
            <person name="Xu X."/>
            <person name="Zhang Y."/>
            <person name="Luo S."/>
            <person name="Chen H."/>
            <person name="Gao J."/>
            <person name="Mao Z."/>
            <person name="Pires J.C."/>
            <person name="Luo M."/>
            <person name="Kudrna D."/>
            <person name="Wing R.A."/>
            <person name="Meyers B.C."/>
            <person name="Yi K."/>
            <person name="Kong H."/>
            <person name="Lavrijsen P."/>
            <person name="Sunseri F."/>
            <person name="Falavigna A."/>
            <person name="Ye Y."/>
            <person name="Leebens-Mack J.H."/>
            <person name="Chen G."/>
        </authorList>
    </citation>
    <scope>NUCLEOTIDE SEQUENCE [LARGE SCALE GENOMIC DNA]</scope>
    <source>
        <strain evidence="7">cv. DH0086</strain>
    </source>
</reference>
<protein>
    <recommendedName>
        <fullName evidence="8">Protein downstream neighbor of Son</fullName>
    </recommendedName>
</protein>
<name>A0A5P1EGU9_ASPOF</name>
<evidence type="ECO:0000313" key="7">
    <source>
        <dbReference type="Proteomes" id="UP000243459"/>
    </source>
</evidence>
<accession>A0A5P1EGU9</accession>
<evidence type="ECO:0000256" key="3">
    <source>
        <dbReference type="ARBA" id="ARBA00023242"/>
    </source>
</evidence>
<comment type="subcellular location">
    <subcellularLocation>
        <location evidence="1">Nucleus</location>
    </subcellularLocation>
</comment>
<dbReference type="GO" id="GO:0033260">
    <property type="term" value="P:nuclear DNA replication"/>
    <property type="evidence" value="ECO:0007669"/>
    <property type="project" value="TreeGrafter"/>
</dbReference>
<evidence type="ECO:0000256" key="5">
    <source>
        <dbReference type="SAM" id="MobiDB-lite"/>
    </source>
</evidence>
<evidence type="ECO:0000256" key="1">
    <source>
        <dbReference type="ARBA" id="ARBA00004123"/>
    </source>
</evidence>
<dbReference type="GO" id="GO:0005634">
    <property type="term" value="C:nucleus"/>
    <property type="evidence" value="ECO:0007669"/>
    <property type="project" value="UniProtKB-SubCell"/>
</dbReference>
<dbReference type="AlphaFoldDB" id="A0A5P1EGU9"/>
<dbReference type="PANTHER" id="PTHR12972">
    <property type="entry name" value="DOWNSTREAM NEIGHBOR OF SON"/>
    <property type="match status" value="1"/>
</dbReference>
<comment type="similarity">
    <text evidence="4">Belongs to the DONSON family.</text>
</comment>
<evidence type="ECO:0000256" key="4">
    <source>
        <dbReference type="ARBA" id="ARBA00025806"/>
    </source>
</evidence>